<dbReference type="GO" id="GO:0016740">
    <property type="term" value="F:transferase activity"/>
    <property type="evidence" value="ECO:0007669"/>
    <property type="project" value="UniProtKB-KW"/>
</dbReference>
<evidence type="ECO:0000256" key="8">
    <source>
        <dbReference type="ARBA" id="ARBA00022842"/>
    </source>
</evidence>
<dbReference type="Gene3D" id="3.10.520.10">
    <property type="entry name" value="ApbE-like domains"/>
    <property type="match status" value="1"/>
</dbReference>
<evidence type="ECO:0000256" key="2">
    <source>
        <dbReference type="ARBA" id="ARBA00011955"/>
    </source>
</evidence>
<dbReference type="PANTHER" id="PTHR30040">
    <property type="entry name" value="THIAMINE BIOSYNTHESIS LIPOPROTEIN APBE"/>
    <property type="match status" value="1"/>
</dbReference>
<keyword evidence="8" id="KW-0460">Magnesium</keyword>
<keyword evidence="4" id="KW-0285">Flavoprotein</keyword>
<keyword evidence="5" id="KW-0808">Transferase</keyword>
<dbReference type="Proteomes" id="UP000005801">
    <property type="component" value="Unassembled WGS sequence"/>
</dbReference>
<dbReference type="InterPro" id="IPR024932">
    <property type="entry name" value="ApbE"/>
</dbReference>
<dbReference type="RefSeq" id="WP_006975546.1">
    <property type="nucleotide sequence ID" value="NZ_ABCS01000096.1"/>
</dbReference>
<evidence type="ECO:0000313" key="12">
    <source>
        <dbReference type="EMBL" id="EDM75307.1"/>
    </source>
</evidence>
<organism evidence="12 13">
    <name type="scientific">Plesiocystis pacifica SIR-1</name>
    <dbReference type="NCBI Taxonomy" id="391625"/>
    <lineage>
        <taxon>Bacteria</taxon>
        <taxon>Pseudomonadati</taxon>
        <taxon>Myxococcota</taxon>
        <taxon>Polyangia</taxon>
        <taxon>Nannocystales</taxon>
        <taxon>Nannocystaceae</taxon>
        <taxon>Plesiocystis</taxon>
    </lineage>
</organism>
<evidence type="ECO:0000256" key="6">
    <source>
        <dbReference type="ARBA" id="ARBA00022723"/>
    </source>
</evidence>
<proteinExistence type="predicted"/>
<dbReference type="STRING" id="391625.PPSIR1_26056"/>
<dbReference type="EMBL" id="ABCS01000096">
    <property type="protein sequence ID" value="EDM75307.1"/>
    <property type="molecule type" value="Genomic_DNA"/>
</dbReference>
<evidence type="ECO:0000256" key="3">
    <source>
        <dbReference type="ARBA" id="ARBA00016337"/>
    </source>
</evidence>
<comment type="caution">
    <text evidence="12">The sequence shown here is derived from an EMBL/GenBank/DDBJ whole genome shotgun (WGS) entry which is preliminary data.</text>
</comment>
<comment type="catalytic activity">
    <reaction evidence="10">
        <text>L-threonyl-[protein] + FAD = FMN-L-threonyl-[protein] + AMP + H(+)</text>
        <dbReference type="Rhea" id="RHEA:36847"/>
        <dbReference type="Rhea" id="RHEA-COMP:11060"/>
        <dbReference type="Rhea" id="RHEA-COMP:11061"/>
        <dbReference type="ChEBI" id="CHEBI:15378"/>
        <dbReference type="ChEBI" id="CHEBI:30013"/>
        <dbReference type="ChEBI" id="CHEBI:57692"/>
        <dbReference type="ChEBI" id="CHEBI:74257"/>
        <dbReference type="ChEBI" id="CHEBI:456215"/>
        <dbReference type="EC" id="2.7.1.180"/>
    </reaction>
</comment>
<evidence type="ECO:0000256" key="9">
    <source>
        <dbReference type="ARBA" id="ARBA00031306"/>
    </source>
</evidence>
<evidence type="ECO:0000256" key="11">
    <source>
        <dbReference type="SAM" id="MobiDB-lite"/>
    </source>
</evidence>
<evidence type="ECO:0000256" key="7">
    <source>
        <dbReference type="ARBA" id="ARBA00022827"/>
    </source>
</evidence>
<evidence type="ECO:0000256" key="4">
    <source>
        <dbReference type="ARBA" id="ARBA00022630"/>
    </source>
</evidence>
<dbReference type="AlphaFoldDB" id="A6GFQ6"/>
<protein>
    <recommendedName>
        <fullName evidence="3">FAD:protein FMN transferase</fullName>
        <ecNumber evidence="2">2.7.1.180</ecNumber>
    </recommendedName>
    <alternativeName>
        <fullName evidence="9">Flavin transferase</fullName>
    </alternativeName>
</protein>
<keyword evidence="7" id="KW-0274">FAD</keyword>
<dbReference type="Pfam" id="PF02424">
    <property type="entry name" value="ApbE"/>
    <property type="match status" value="1"/>
</dbReference>
<keyword evidence="12" id="KW-0449">Lipoprotein</keyword>
<gene>
    <name evidence="12" type="ORF">PPSIR1_26056</name>
</gene>
<dbReference type="eggNOG" id="COG1477">
    <property type="taxonomic scope" value="Bacteria"/>
</dbReference>
<accession>A6GFQ6</accession>
<keyword evidence="13" id="KW-1185">Reference proteome</keyword>
<sequence>MLLALGSAACQRGEAPSESKPEAAADSAEPAARPEPEPSPQQEAEAAELIRADGTLFAEAELMGTRTSINVWVGEGSPAKAQKAITDAMMEMARIESIASEWQPQSDLSRLNDAAGGALEVAPELVEILARAEAVSRDTEGLFDVSFHGVGALWSFRPGARPPSAEAIAERLPLVDWTQIELDAEASTAKLAKPGMKVGLGAIAKGYAVDAASELLRARGFVHHIVEAGGDTYVSGTKGGESWRVGVQDPKRATGRVGYLPVRDEAVVTSGNYARYFVWEGVHYTHILDPRTGWPIPSDESPKSVTLVAKDATTADAYCTAVSVMEPEAGLAFVDARPELEAVILGPDDRVHVSKGLAAVFVDERQEPSEGPGEGPRESLEGE</sequence>
<reference evidence="12 13" key="1">
    <citation type="submission" date="2007-06" db="EMBL/GenBank/DDBJ databases">
        <authorList>
            <person name="Shimkets L."/>
            <person name="Ferriera S."/>
            <person name="Johnson J."/>
            <person name="Kravitz S."/>
            <person name="Beeson K."/>
            <person name="Sutton G."/>
            <person name="Rogers Y.-H."/>
            <person name="Friedman R."/>
            <person name="Frazier M."/>
            <person name="Venter J.C."/>
        </authorList>
    </citation>
    <scope>NUCLEOTIDE SEQUENCE [LARGE SCALE GENOMIC DNA]</scope>
    <source>
        <strain evidence="12 13">SIR-1</strain>
    </source>
</reference>
<evidence type="ECO:0000256" key="10">
    <source>
        <dbReference type="ARBA" id="ARBA00048540"/>
    </source>
</evidence>
<dbReference type="GO" id="GO:0046872">
    <property type="term" value="F:metal ion binding"/>
    <property type="evidence" value="ECO:0007669"/>
    <property type="project" value="UniProtKB-KW"/>
</dbReference>
<evidence type="ECO:0000256" key="5">
    <source>
        <dbReference type="ARBA" id="ARBA00022679"/>
    </source>
</evidence>
<evidence type="ECO:0000313" key="13">
    <source>
        <dbReference type="Proteomes" id="UP000005801"/>
    </source>
</evidence>
<feature type="region of interest" description="Disordered" evidence="11">
    <location>
        <begin position="1"/>
        <end position="44"/>
    </location>
</feature>
<evidence type="ECO:0000256" key="1">
    <source>
        <dbReference type="ARBA" id="ARBA00001946"/>
    </source>
</evidence>
<dbReference type="SUPFAM" id="SSF143631">
    <property type="entry name" value="ApbE-like"/>
    <property type="match status" value="1"/>
</dbReference>
<dbReference type="InterPro" id="IPR003374">
    <property type="entry name" value="ApbE-like_sf"/>
</dbReference>
<dbReference type="PANTHER" id="PTHR30040:SF2">
    <property type="entry name" value="FAD:PROTEIN FMN TRANSFERASE"/>
    <property type="match status" value="1"/>
</dbReference>
<dbReference type="EC" id="2.7.1.180" evidence="2"/>
<name>A6GFQ6_9BACT</name>
<dbReference type="OrthoDB" id="9778595at2"/>
<feature type="region of interest" description="Disordered" evidence="11">
    <location>
        <begin position="362"/>
        <end position="383"/>
    </location>
</feature>
<keyword evidence="6" id="KW-0479">Metal-binding</keyword>
<comment type="cofactor">
    <cofactor evidence="1">
        <name>Mg(2+)</name>
        <dbReference type="ChEBI" id="CHEBI:18420"/>
    </cofactor>
</comment>